<gene>
    <name evidence="2" type="ORF">DI525_10165</name>
</gene>
<dbReference type="InterPro" id="IPR027417">
    <property type="entry name" value="P-loop_NTPase"/>
</dbReference>
<dbReference type="InterPro" id="IPR041685">
    <property type="entry name" value="AAA_GajA/Old/RecF-like"/>
</dbReference>
<dbReference type="PANTHER" id="PTHR41259:SF1">
    <property type="entry name" value="DOUBLE-STRAND BREAK REPAIR RAD50 ATPASE, PUTATIVE-RELATED"/>
    <property type="match status" value="1"/>
</dbReference>
<dbReference type="Proteomes" id="UP000249432">
    <property type="component" value="Unassembled WGS sequence"/>
</dbReference>
<sequence length="130" mass="14461">MVMQIHKIDISNFRTIDHITLEFPDTGVTVISGPNEVGKSSVVKALTMWKSASYSSSKAEVKAAKPVDKDVAPEVTVEMTVDGQHFSMYKRWLKNARAELTILSPQRTSKTGKDAEKWVEEVFSSSDQSL</sequence>
<proteinExistence type="predicted"/>
<dbReference type="SUPFAM" id="SSF52540">
    <property type="entry name" value="P-loop containing nucleoside triphosphate hydrolases"/>
    <property type="match status" value="1"/>
</dbReference>
<dbReference type="Pfam" id="PF13175">
    <property type="entry name" value="AAA_15"/>
    <property type="match status" value="1"/>
</dbReference>
<feature type="non-terminal residue" evidence="2">
    <location>
        <position position="130"/>
    </location>
</feature>
<dbReference type="EMBL" id="QFRA01000041">
    <property type="protein sequence ID" value="PZR03421.1"/>
    <property type="molecule type" value="Genomic_DNA"/>
</dbReference>
<reference evidence="2 3" key="1">
    <citation type="submission" date="2017-08" db="EMBL/GenBank/DDBJ databases">
        <title>Infants hospitalized years apart are colonized by the same room-sourced microbial strains.</title>
        <authorList>
            <person name="Brooks B."/>
            <person name="Olm M.R."/>
            <person name="Firek B.A."/>
            <person name="Baker R."/>
            <person name="Thomas B.C."/>
            <person name="Morowitz M.J."/>
            <person name="Banfield J.F."/>
        </authorList>
    </citation>
    <scope>NUCLEOTIDE SEQUENCE [LARGE SCALE GENOMIC DNA]</scope>
    <source>
        <strain evidence="2">S2_003_000_R1_3</strain>
    </source>
</reference>
<feature type="domain" description="Endonuclease GajA/Old nuclease/RecF-like AAA" evidence="1">
    <location>
        <begin position="3"/>
        <end position="65"/>
    </location>
</feature>
<accession>A0A2W5V083</accession>
<dbReference type="Gene3D" id="3.40.50.300">
    <property type="entry name" value="P-loop containing nucleotide triphosphate hydrolases"/>
    <property type="match status" value="1"/>
</dbReference>
<dbReference type="PANTHER" id="PTHR41259">
    <property type="entry name" value="DOUBLE-STRAND BREAK REPAIR RAD50 ATPASE, PUTATIVE-RELATED"/>
    <property type="match status" value="1"/>
</dbReference>
<dbReference type="AlphaFoldDB" id="A0A2W5V083"/>
<evidence type="ECO:0000313" key="3">
    <source>
        <dbReference type="Proteomes" id="UP000249432"/>
    </source>
</evidence>
<comment type="caution">
    <text evidence="2">The sequence shown here is derived from an EMBL/GenBank/DDBJ whole genome shotgun (WGS) entry which is preliminary data.</text>
</comment>
<name>A0A2W5V083_9CORY</name>
<protein>
    <recommendedName>
        <fullName evidence="1">Endonuclease GajA/Old nuclease/RecF-like AAA domain-containing protein</fullName>
    </recommendedName>
</protein>
<evidence type="ECO:0000313" key="2">
    <source>
        <dbReference type="EMBL" id="PZR03421.1"/>
    </source>
</evidence>
<evidence type="ECO:0000259" key="1">
    <source>
        <dbReference type="Pfam" id="PF13175"/>
    </source>
</evidence>
<organism evidence="2 3">
    <name type="scientific">Corynebacterium kroppenstedtii</name>
    <dbReference type="NCBI Taxonomy" id="161879"/>
    <lineage>
        <taxon>Bacteria</taxon>
        <taxon>Bacillati</taxon>
        <taxon>Actinomycetota</taxon>
        <taxon>Actinomycetes</taxon>
        <taxon>Mycobacteriales</taxon>
        <taxon>Corynebacteriaceae</taxon>
        <taxon>Corynebacterium</taxon>
    </lineage>
</organism>